<evidence type="ECO:0000313" key="4">
    <source>
        <dbReference type="EMBL" id="WDE95719.1"/>
    </source>
</evidence>
<dbReference type="Gene3D" id="2.60.40.380">
    <property type="entry name" value="Purple acid phosphatase-like, N-terminal"/>
    <property type="match status" value="1"/>
</dbReference>
<keyword evidence="1" id="KW-0732">Signal</keyword>
<dbReference type="PANTHER" id="PTHR22953">
    <property type="entry name" value="ACID PHOSPHATASE RELATED"/>
    <property type="match status" value="1"/>
</dbReference>
<name>A0ABY7VPR8_9BACT</name>
<dbReference type="Pfam" id="PF00149">
    <property type="entry name" value="Metallophos"/>
    <property type="match status" value="1"/>
</dbReference>
<feature type="domain" description="Calcineurin-like phosphoesterase" evidence="2">
    <location>
        <begin position="138"/>
        <end position="259"/>
    </location>
</feature>
<sequence>MKSFLILVVLLQGLSFAAVDKIRVVWEENPDSDAIIVWNQISGEDATLHYDFFDHKNDAKAYSKSLKAQRVEEYAGMTNHYLNLKDLKSDTNYYFLIKDSEGQTERYYFRTAPNKPKAFRFIQGGDSRNNHKARQEGNRLVPKLNPLFISFGGDMTSSGKDEQWQAWLKDWELTYGQDGRIFPIVPTHGNHERQGYIQGIYGTKNRLVYYHFKLGGDLFSLFVLNSEIDAKGSQREWLLKELQKPKPTYRLASYHKPMRPHTKKKKEARHIYDAWANIFYVNKFDVLCENDSHVVKRTVAVRPSQEEGNDEGFVADPKGYVKIGEGCWGAPVRKPDDAKSWTIDIGSFNSFDVLDVSKKQISIRTIKFEGQEKVEYLNENDDVFALPKNLNIWQAKGGAEQVVKARK</sequence>
<dbReference type="RefSeq" id="WP_274149447.1">
    <property type="nucleotide sequence ID" value="NZ_CP117811.1"/>
</dbReference>
<dbReference type="InterPro" id="IPR039331">
    <property type="entry name" value="PAPs-like"/>
</dbReference>
<evidence type="ECO:0000259" key="3">
    <source>
        <dbReference type="Pfam" id="PF16656"/>
    </source>
</evidence>
<dbReference type="SUPFAM" id="SSF49363">
    <property type="entry name" value="Purple acid phosphatase, N-terminal domain"/>
    <property type="match status" value="1"/>
</dbReference>
<reference evidence="4 5" key="1">
    <citation type="submission" date="2023-02" db="EMBL/GenBank/DDBJ databases">
        <title>Genome sequence of Lentisphaera profundi SAORIC-696.</title>
        <authorList>
            <person name="Kim e."/>
            <person name="Cho J.-C."/>
            <person name="Choi A."/>
            <person name="Kang I."/>
        </authorList>
    </citation>
    <scope>NUCLEOTIDE SEQUENCE [LARGE SCALE GENOMIC DNA]</scope>
    <source>
        <strain evidence="4 5">SAORIC-696</strain>
    </source>
</reference>
<organism evidence="4 5">
    <name type="scientific">Lentisphaera profundi</name>
    <dbReference type="NCBI Taxonomy" id="1658616"/>
    <lineage>
        <taxon>Bacteria</taxon>
        <taxon>Pseudomonadati</taxon>
        <taxon>Lentisphaerota</taxon>
        <taxon>Lentisphaeria</taxon>
        <taxon>Lentisphaerales</taxon>
        <taxon>Lentisphaeraceae</taxon>
        <taxon>Lentisphaera</taxon>
    </lineage>
</organism>
<dbReference type="InterPro" id="IPR004843">
    <property type="entry name" value="Calcineurin-like_PHP"/>
</dbReference>
<dbReference type="PANTHER" id="PTHR22953:SF153">
    <property type="entry name" value="PURPLE ACID PHOSPHATASE"/>
    <property type="match status" value="1"/>
</dbReference>
<gene>
    <name evidence="4" type="ORF">PQO03_08320</name>
</gene>
<feature type="domain" description="Purple acid phosphatase N-terminal" evidence="3">
    <location>
        <begin position="20"/>
        <end position="111"/>
    </location>
</feature>
<dbReference type="SUPFAM" id="SSF56300">
    <property type="entry name" value="Metallo-dependent phosphatases"/>
    <property type="match status" value="1"/>
</dbReference>
<accession>A0ABY7VPR8</accession>
<evidence type="ECO:0008006" key="6">
    <source>
        <dbReference type="Google" id="ProtNLM"/>
    </source>
</evidence>
<keyword evidence="5" id="KW-1185">Reference proteome</keyword>
<dbReference type="InterPro" id="IPR015914">
    <property type="entry name" value="PAPs_N"/>
</dbReference>
<dbReference type="Pfam" id="PF16656">
    <property type="entry name" value="Pur_ac_phosph_N"/>
    <property type="match status" value="1"/>
</dbReference>
<dbReference type="InterPro" id="IPR029052">
    <property type="entry name" value="Metallo-depent_PP-like"/>
</dbReference>
<dbReference type="Gene3D" id="3.60.21.10">
    <property type="match status" value="1"/>
</dbReference>
<dbReference type="EMBL" id="CP117811">
    <property type="protein sequence ID" value="WDE95719.1"/>
    <property type="molecule type" value="Genomic_DNA"/>
</dbReference>
<dbReference type="InterPro" id="IPR008963">
    <property type="entry name" value="Purple_acid_Pase-like_N"/>
</dbReference>
<proteinExistence type="predicted"/>
<protein>
    <recommendedName>
        <fullName evidence="6">Metallophosphoesterase family protein</fullName>
    </recommendedName>
</protein>
<evidence type="ECO:0000313" key="5">
    <source>
        <dbReference type="Proteomes" id="UP001214250"/>
    </source>
</evidence>
<evidence type="ECO:0000256" key="1">
    <source>
        <dbReference type="ARBA" id="ARBA00022729"/>
    </source>
</evidence>
<evidence type="ECO:0000259" key="2">
    <source>
        <dbReference type="Pfam" id="PF00149"/>
    </source>
</evidence>
<dbReference type="Proteomes" id="UP001214250">
    <property type="component" value="Chromosome 1"/>
</dbReference>